<dbReference type="InterPro" id="IPR008942">
    <property type="entry name" value="ENTH_VHS"/>
</dbReference>
<gene>
    <name evidence="1" type="ORF">CL6EHI_117660</name>
</gene>
<dbReference type="VEuPathDB" id="AmoebaDB:EHI8A_053440"/>
<dbReference type="SUPFAM" id="SSF48464">
    <property type="entry name" value="ENTH/VHS domain"/>
    <property type="match status" value="1"/>
</dbReference>
<dbReference type="OMA" id="NINLKWA"/>
<evidence type="ECO:0000313" key="2">
    <source>
        <dbReference type="Proteomes" id="UP000078387"/>
    </source>
</evidence>
<accession>A0A5K1UIG0</accession>
<sequence length="273" mass="32791">MKKKMSINLKWVLHELIGQGNFNPEKKYLDKVIQKSFQGKRYIIFKKIKNKLKSRYFDEVFKGLILLHFLCQNGNCIIFTEFKEIVIPKHDVKNVFNINPNTYQFWCEHYSILLNYLFNFHHKYPYFDGSFHFTRKSLFLVLLKEKDMFINLWNDCYTLFNQCNQYVIDITKMIKFNEQLCFSIGIVVSDMVGMYLMLTELLNFITSETTWELNRIEVDKQNCIKCLYQIKSTLSNQRMGKYLPNNPISKLLLHKTRNSEDNMLCNKTHLQLF</sequence>
<reference evidence="1 2" key="1">
    <citation type="submission" date="2016-05" db="EMBL/GenBank/DDBJ databases">
        <title>First whole genome sequencing of Entamoeba histolytica HM1:IMSS-clone-6.</title>
        <authorList>
            <person name="Mukherjee Avik.K."/>
            <person name="Izumyama S."/>
            <person name="Nakada-Tsukui K."/>
            <person name="Nozaki T."/>
        </authorList>
    </citation>
    <scope>NUCLEOTIDE SEQUENCE [LARGE SCALE GENOMIC DNA]</scope>
    <source>
        <strain evidence="1 2">HM1:IMSS clone 6</strain>
    </source>
</reference>
<dbReference type="AlphaFoldDB" id="A0A5K1UIG0"/>
<dbReference type="Proteomes" id="UP000078387">
    <property type="component" value="Unassembled WGS sequence"/>
</dbReference>
<organism evidence="1 2">
    <name type="scientific">Entamoeba histolytica</name>
    <dbReference type="NCBI Taxonomy" id="5759"/>
    <lineage>
        <taxon>Eukaryota</taxon>
        <taxon>Amoebozoa</taxon>
        <taxon>Evosea</taxon>
        <taxon>Archamoebae</taxon>
        <taxon>Mastigamoebida</taxon>
        <taxon>Entamoebidae</taxon>
        <taxon>Entamoeba</taxon>
    </lineage>
</organism>
<dbReference type="VEuPathDB" id="AmoebaDB:KM1_019080"/>
<name>A0A5K1UIG0_ENTHI</name>
<dbReference type="VEuPathDB" id="AmoebaDB:EHI5A_056240"/>
<dbReference type="Gene3D" id="1.25.40.90">
    <property type="match status" value="1"/>
</dbReference>
<protein>
    <submittedName>
        <fullName evidence="1">Uncharacterized protein</fullName>
    </submittedName>
</protein>
<dbReference type="EMBL" id="BDEQ01000001">
    <property type="protein sequence ID" value="GAT96966.1"/>
    <property type="molecule type" value="Genomic_DNA"/>
</dbReference>
<proteinExistence type="predicted"/>
<evidence type="ECO:0000313" key="1">
    <source>
        <dbReference type="EMBL" id="GAT96966.1"/>
    </source>
</evidence>
<dbReference type="VEuPathDB" id="AmoebaDB:EHI_117660"/>
<comment type="caution">
    <text evidence="1">The sequence shown here is derived from an EMBL/GenBank/DDBJ whole genome shotgun (WGS) entry which is preliminary data.</text>
</comment>
<dbReference type="VEuPathDB" id="AmoebaDB:EHI7A_055430"/>